<evidence type="ECO:0000313" key="2">
    <source>
        <dbReference type="Proteomes" id="UP001163603"/>
    </source>
</evidence>
<accession>A0ACC0ZIW0</accession>
<sequence>MAMATAFLILLLATPAVYAVDYTVGDTSGWTSGFDYTTWVSGKTFKVGDALIFNYGGTHEVDEVNKSDYDNCVSSNAIDSHDDGNTRINLTTVGTKYFICPTAGHCAGGMKLAVTVAASSGTTPNTPATGSPPTAGTPSNTTTPSSGVPSPPSSSSAASTTLCNMMLVIASLVGVAFTG</sequence>
<evidence type="ECO:0000313" key="1">
    <source>
        <dbReference type="EMBL" id="KAJ0053185.1"/>
    </source>
</evidence>
<dbReference type="EMBL" id="CM047736">
    <property type="protein sequence ID" value="KAJ0053185.1"/>
    <property type="molecule type" value="Genomic_DNA"/>
</dbReference>
<organism evidence="1 2">
    <name type="scientific">Pistacia integerrima</name>
    <dbReference type="NCBI Taxonomy" id="434235"/>
    <lineage>
        <taxon>Eukaryota</taxon>
        <taxon>Viridiplantae</taxon>
        <taxon>Streptophyta</taxon>
        <taxon>Embryophyta</taxon>
        <taxon>Tracheophyta</taxon>
        <taxon>Spermatophyta</taxon>
        <taxon>Magnoliopsida</taxon>
        <taxon>eudicotyledons</taxon>
        <taxon>Gunneridae</taxon>
        <taxon>Pentapetalae</taxon>
        <taxon>rosids</taxon>
        <taxon>malvids</taxon>
        <taxon>Sapindales</taxon>
        <taxon>Anacardiaceae</taxon>
        <taxon>Pistacia</taxon>
    </lineage>
</organism>
<comment type="caution">
    <text evidence="1">The sequence shown here is derived from an EMBL/GenBank/DDBJ whole genome shotgun (WGS) entry which is preliminary data.</text>
</comment>
<protein>
    <submittedName>
        <fullName evidence="1">Uncharacterized protein</fullName>
    </submittedName>
</protein>
<name>A0ACC0ZIW0_9ROSI</name>
<proteinExistence type="predicted"/>
<dbReference type="Proteomes" id="UP001163603">
    <property type="component" value="Chromosome 1"/>
</dbReference>
<reference evidence="2" key="1">
    <citation type="journal article" date="2023" name="G3 (Bethesda)">
        <title>Genome assembly and association tests identify interacting loci associated with vigor, precocity, and sex in interspecific pistachio rootstocks.</title>
        <authorList>
            <person name="Palmer W."/>
            <person name="Jacygrad E."/>
            <person name="Sagayaradj S."/>
            <person name="Cavanaugh K."/>
            <person name="Han R."/>
            <person name="Bertier L."/>
            <person name="Beede B."/>
            <person name="Kafkas S."/>
            <person name="Golino D."/>
            <person name="Preece J."/>
            <person name="Michelmore R."/>
        </authorList>
    </citation>
    <scope>NUCLEOTIDE SEQUENCE [LARGE SCALE GENOMIC DNA]</scope>
</reference>
<keyword evidence="2" id="KW-1185">Reference proteome</keyword>
<gene>
    <name evidence="1" type="ORF">Pint_00087</name>
</gene>